<dbReference type="PROSITE" id="PS50240">
    <property type="entry name" value="TRYPSIN_DOM"/>
    <property type="match status" value="1"/>
</dbReference>
<evidence type="ECO:0000256" key="4">
    <source>
        <dbReference type="ARBA" id="ARBA00023157"/>
    </source>
</evidence>
<keyword evidence="5" id="KW-1133">Transmembrane helix</keyword>
<dbReference type="SUPFAM" id="SSF50494">
    <property type="entry name" value="Trypsin-like serine proteases"/>
    <property type="match status" value="1"/>
</dbReference>
<dbReference type="SMART" id="SM00020">
    <property type="entry name" value="Tryp_SPc"/>
    <property type="match status" value="1"/>
</dbReference>
<keyword evidence="5" id="KW-0812">Transmembrane</keyword>
<comment type="caution">
    <text evidence="7">The sequence shown here is derived from an EMBL/GenBank/DDBJ whole genome shotgun (WGS) entry which is preliminary data.</text>
</comment>
<evidence type="ECO:0000259" key="6">
    <source>
        <dbReference type="PROSITE" id="PS50240"/>
    </source>
</evidence>
<dbReference type="InterPro" id="IPR050430">
    <property type="entry name" value="Peptidase_S1"/>
</dbReference>
<feature type="domain" description="Peptidase S1" evidence="6">
    <location>
        <begin position="53"/>
        <end position="299"/>
    </location>
</feature>
<feature type="transmembrane region" description="Helical" evidence="5">
    <location>
        <begin position="7"/>
        <end position="27"/>
    </location>
</feature>
<organism evidence="7">
    <name type="scientific">Menopon gallinae</name>
    <name type="common">poultry shaft louse</name>
    <dbReference type="NCBI Taxonomy" id="328185"/>
    <lineage>
        <taxon>Eukaryota</taxon>
        <taxon>Metazoa</taxon>
        <taxon>Ecdysozoa</taxon>
        <taxon>Arthropoda</taxon>
        <taxon>Hexapoda</taxon>
        <taxon>Insecta</taxon>
        <taxon>Pterygota</taxon>
        <taxon>Neoptera</taxon>
        <taxon>Paraneoptera</taxon>
        <taxon>Psocodea</taxon>
        <taxon>Troctomorpha</taxon>
        <taxon>Phthiraptera</taxon>
        <taxon>Amblycera</taxon>
        <taxon>Menoponidae</taxon>
        <taxon>Menopon</taxon>
    </lineage>
</organism>
<dbReference type="EMBL" id="JARGDH010000005">
    <property type="protein sequence ID" value="KAL0267770.1"/>
    <property type="molecule type" value="Genomic_DNA"/>
</dbReference>
<keyword evidence="2" id="KW-0378">Hydrolase</keyword>
<name>A0AAW2HD94_9NEOP</name>
<keyword evidence="1" id="KW-0645">Protease</keyword>
<dbReference type="InterPro" id="IPR043504">
    <property type="entry name" value="Peptidase_S1_PA_chymotrypsin"/>
</dbReference>
<evidence type="ECO:0000256" key="3">
    <source>
        <dbReference type="ARBA" id="ARBA00022825"/>
    </source>
</evidence>
<proteinExistence type="predicted"/>
<dbReference type="InterPro" id="IPR009003">
    <property type="entry name" value="Peptidase_S1_PA"/>
</dbReference>
<reference evidence="7" key="1">
    <citation type="journal article" date="2024" name="Gigascience">
        <title>Chromosome-level genome of the poultry shaft louse Menopon gallinae provides insight into the host-switching and adaptive evolution of parasitic lice.</title>
        <authorList>
            <person name="Xu Y."/>
            <person name="Ma L."/>
            <person name="Liu S."/>
            <person name="Liang Y."/>
            <person name="Liu Q."/>
            <person name="He Z."/>
            <person name="Tian L."/>
            <person name="Duan Y."/>
            <person name="Cai W."/>
            <person name="Li H."/>
            <person name="Song F."/>
        </authorList>
    </citation>
    <scope>NUCLEOTIDE SEQUENCE</scope>
    <source>
        <strain evidence="7">Cailab_2023a</strain>
    </source>
</reference>
<evidence type="ECO:0000256" key="5">
    <source>
        <dbReference type="SAM" id="Phobius"/>
    </source>
</evidence>
<sequence>MTVITPLIFTFYVSIIYIFPLGLANYGDNHFDHHNDSAKFRNESYYFHKITRVYGGSSVPKIKVRPPSCEESWHTDATPFVAMILYKHSGRLLCMGSIVDKYHILSVKRCFDRITVETLIIVAGYFRPYWGKNSQVKYVEKIIRHDKELALLRLSRRLLFNEFVKPAILPGPKSRKLTDITRMFPPPYGVIGVPVIRWDAPGDRLPRESHYLLKDEHYTDPEDCKKEYEFIHTDFNRMFCTNGNASFCWGCLGAPTVALVGEELVQIGVVYATNCTKFITPIVHVRTDVHDKWIRSNSYMREFVRPTNLQ</sequence>
<dbReference type="AlphaFoldDB" id="A0AAW2HD94"/>
<dbReference type="Gene3D" id="2.40.10.10">
    <property type="entry name" value="Trypsin-like serine proteases"/>
    <property type="match status" value="2"/>
</dbReference>
<dbReference type="GO" id="GO:0004252">
    <property type="term" value="F:serine-type endopeptidase activity"/>
    <property type="evidence" value="ECO:0007669"/>
    <property type="project" value="InterPro"/>
</dbReference>
<accession>A0AAW2HD94</accession>
<protein>
    <recommendedName>
        <fullName evidence="6">Peptidase S1 domain-containing protein</fullName>
    </recommendedName>
</protein>
<dbReference type="GO" id="GO:0006508">
    <property type="term" value="P:proteolysis"/>
    <property type="evidence" value="ECO:0007669"/>
    <property type="project" value="UniProtKB-KW"/>
</dbReference>
<dbReference type="InterPro" id="IPR001254">
    <property type="entry name" value="Trypsin_dom"/>
</dbReference>
<dbReference type="PANTHER" id="PTHR24276">
    <property type="entry name" value="POLYSERASE-RELATED"/>
    <property type="match status" value="1"/>
</dbReference>
<evidence type="ECO:0000313" key="7">
    <source>
        <dbReference type="EMBL" id="KAL0267770.1"/>
    </source>
</evidence>
<keyword evidence="5" id="KW-0472">Membrane</keyword>
<evidence type="ECO:0000256" key="2">
    <source>
        <dbReference type="ARBA" id="ARBA00022801"/>
    </source>
</evidence>
<dbReference type="Pfam" id="PF00089">
    <property type="entry name" value="Trypsin"/>
    <property type="match status" value="1"/>
</dbReference>
<evidence type="ECO:0000256" key="1">
    <source>
        <dbReference type="ARBA" id="ARBA00022670"/>
    </source>
</evidence>
<keyword evidence="3" id="KW-0720">Serine protease</keyword>
<gene>
    <name evidence="7" type="ORF">PYX00_009945</name>
</gene>
<dbReference type="PANTHER" id="PTHR24276:SF91">
    <property type="entry name" value="AT26814P-RELATED"/>
    <property type="match status" value="1"/>
</dbReference>
<keyword evidence="4" id="KW-1015">Disulfide bond</keyword>